<evidence type="ECO:0000256" key="6">
    <source>
        <dbReference type="ARBA" id="ARBA00023136"/>
    </source>
</evidence>
<keyword evidence="5" id="KW-0446">Lipid-binding</keyword>
<organism evidence="8 9">
    <name type="scientific">Callipepla squamata</name>
    <name type="common">Scaled quail</name>
    <dbReference type="NCBI Taxonomy" id="9009"/>
    <lineage>
        <taxon>Eukaryota</taxon>
        <taxon>Metazoa</taxon>
        <taxon>Chordata</taxon>
        <taxon>Craniata</taxon>
        <taxon>Vertebrata</taxon>
        <taxon>Euteleostomi</taxon>
        <taxon>Archelosauria</taxon>
        <taxon>Archosauria</taxon>
        <taxon>Dinosauria</taxon>
        <taxon>Saurischia</taxon>
        <taxon>Theropoda</taxon>
        <taxon>Coelurosauria</taxon>
        <taxon>Aves</taxon>
        <taxon>Neognathae</taxon>
        <taxon>Galloanserae</taxon>
        <taxon>Galliformes</taxon>
        <taxon>Odontophoridae</taxon>
        <taxon>Callipepla</taxon>
    </lineage>
</organism>
<dbReference type="InterPro" id="IPR038261">
    <property type="entry name" value="GPP34-like_sf"/>
</dbReference>
<dbReference type="OrthoDB" id="2189106at2759"/>
<comment type="caution">
    <text evidence="8">The sequence shown here is derived from an EMBL/GenBank/DDBJ whole genome shotgun (WGS) entry which is preliminary data.</text>
</comment>
<dbReference type="FunFam" id="1.10.3630.10:FF:000004">
    <property type="entry name" value="Probable VPS74-protein involved in protein-vacuolar targeting"/>
    <property type="match status" value="1"/>
</dbReference>
<dbReference type="Proteomes" id="UP000198323">
    <property type="component" value="Unassembled WGS sequence"/>
</dbReference>
<dbReference type="GO" id="GO:0007030">
    <property type="term" value="P:Golgi organization"/>
    <property type="evidence" value="ECO:0007669"/>
    <property type="project" value="TreeGrafter"/>
</dbReference>
<evidence type="ECO:0000256" key="2">
    <source>
        <dbReference type="ARBA" id="ARBA00004546"/>
    </source>
</evidence>
<evidence type="ECO:0000313" key="8">
    <source>
        <dbReference type="EMBL" id="OXB55798.1"/>
    </source>
</evidence>
<proteinExistence type="inferred from homology"/>
<dbReference type="GO" id="GO:0070273">
    <property type="term" value="F:phosphatidylinositol-4-phosphate binding"/>
    <property type="evidence" value="ECO:0007669"/>
    <property type="project" value="InterPro"/>
</dbReference>
<dbReference type="GO" id="GO:0000139">
    <property type="term" value="C:Golgi membrane"/>
    <property type="evidence" value="ECO:0007669"/>
    <property type="project" value="GOC"/>
</dbReference>
<dbReference type="AlphaFoldDB" id="A0A226MKQ7"/>
<dbReference type="PANTHER" id="PTHR12704:SF4">
    <property type="entry name" value="GOLGI PHOSPHOPROTEIN 3-LIKE"/>
    <property type="match status" value="1"/>
</dbReference>
<evidence type="ECO:0000313" key="9">
    <source>
        <dbReference type="Proteomes" id="UP000198323"/>
    </source>
</evidence>
<evidence type="ECO:0008006" key="10">
    <source>
        <dbReference type="Google" id="ProtNLM"/>
    </source>
</evidence>
<dbReference type="GO" id="GO:0005802">
    <property type="term" value="C:trans-Golgi network"/>
    <property type="evidence" value="ECO:0007669"/>
    <property type="project" value="TreeGrafter"/>
</dbReference>
<dbReference type="GO" id="GO:0032580">
    <property type="term" value="C:Golgi cisterna membrane"/>
    <property type="evidence" value="ECO:0007669"/>
    <property type="project" value="UniProtKB-SubCell"/>
</dbReference>
<comment type="subcellular location">
    <subcellularLocation>
        <location evidence="1">Golgi apparatus</location>
        <location evidence="1">Golgi stack membrane</location>
        <topology evidence="1">Peripheral membrane protein</topology>
        <orientation evidence="1">Cytoplasmic side</orientation>
    </subcellularLocation>
    <subcellularLocation>
        <location evidence="2">Golgi apparatus</location>
        <location evidence="2">trans-Golgi network membrane</location>
        <topology evidence="2">Peripheral membrane protein</topology>
        <orientation evidence="2">Cytoplasmic side</orientation>
    </subcellularLocation>
</comment>
<accession>A0A226MKQ7</accession>
<feature type="compositionally biased region" description="Basic and acidic residues" evidence="7">
    <location>
        <begin position="9"/>
        <end position="25"/>
    </location>
</feature>
<dbReference type="STRING" id="9009.A0A226MKQ7"/>
<comment type="similarity">
    <text evidence="3">Belongs to the GOLPH3/VPS74 family.</text>
</comment>
<dbReference type="Pfam" id="PF05719">
    <property type="entry name" value="GPP34"/>
    <property type="match status" value="1"/>
</dbReference>
<evidence type="ECO:0000256" key="4">
    <source>
        <dbReference type="ARBA" id="ARBA00023034"/>
    </source>
</evidence>
<dbReference type="PANTHER" id="PTHR12704">
    <property type="entry name" value="TRANS-GOLGI PROTEIN GMX33"/>
    <property type="match status" value="1"/>
</dbReference>
<evidence type="ECO:0000256" key="3">
    <source>
        <dbReference type="ARBA" id="ARBA00007284"/>
    </source>
</evidence>
<reference evidence="8 9" key="1">
    <citation type="submission" date="2016-07" db="EMBL/GenBank/DDBJ databases">
        <title>Disparate Historic Effective Population Sizes Predicted by Modern Levels of Genome Diversity for the Scaled Quail (Callipepla squamata) and the Northern Bobwhite (Colinus virginianus): Inferences from First and Second Generation Draft Genome Assemblies for Sympatric New World Quail.</title>
        <authorList>
            <person name="Oldeschulte D.L."/>
            <person name="Halley Y.A."/>
            <person name="Bhattarai E.K."/>
            <person name="Brashear W.A."/>
            <person name="Hill J."/>
            <person name="Metz R.P."/>
            <person name="Johnson C.D."/>
            <person name="Rollins D."/>
            <person name="Peterson M.J."/>
            <person name="Bickhart D.M."/>
            <person name="Decker J.E."/>
            <person name="Seabury C.M."/>
        </authorList>
    </citation>
    <scope>NUCLEOTIDE SEQUENCE [LARGE SCALE GENOMIC DNA]</scope>
    <source>
        <strain evidence="8 9">Texas</strain>
        <tissue evidence="8">Leg muscle</tissue>
    </source>
</reference>
<keyword evidence="4" id="KW-0333">Golgi apparatus</keyword>
<dbReference type="InterPro" id="IPR008628">
    <property type="entry name" value="GPP34-like"/>
</dbReference>
<dbReference type="EMBL" id="MCFN01000693">
    <property type="protein sequence ID" value="OXB55798.1"/>
    <property type="molecule type" value="Genomic_DNA"/>
</dbReference>
<evidence type="ECO:0000256" key="5">
    <source>
        <dbReference type="ARBA" id="ARBA00023121"/>
    </source>
</evidence>
<dbReference type="GO" id="GO:0048194">
    <property type="term" value="P:Golgi vesicle budding"/>
    <property type="evidence" value="ECO:0007669"/>
    <property type="project" value="TreeGrafter"/>
</dbReference>
<evidence type="ECO:0000256" key="1">
    <source>
        <dbReference type="ARBA" id="ARBA00004344"/>
    </source>
</evidence>
<keyword evidence="9" id="KW-1185">Reference proteome</keyword>
<protein>
    <recommendedName>
        <fullName evidence="10">Golgi phosphoprotein 3-like</fullName>
    </recommendedName>
</protein>
<dbReference type="GO" id="GO:0005829">
    <property type="term" value="C:cytosol"/>
    <property type="evidence" value="ECO:0007669"/>
    <property type="project" value="TreeGrafter"/>
</dbReference>
<name>A0A226MKQ7_CALSU</name>
<keyword evidence="6" id="KW-0472">Membrane</keyword>
<feature type="region of interest" description="Disordered" evidence="7">
    <location>
        <begin position="1"/>
        <end position="35"/>
    </location>
</feature>
<evidence type="ECO:0000256" key="7">
    <source>
        <dbReference type="SAM" id="MobiDB-lite"/>
    </source>
</evidence>
<dbReference type="GO" id="GO:0006890">
    <property type="term" value="P:retrograde vesicle-mediated transport, Golgi to endoplasmic reticulum"/>
    <property type="evidence" value="ECO:0007669"/>
    <property type="project" value="TreeGrafter"/>
</dbReference>
<gene>
    <name evidence="8" type="ORF">ASZ78_007116</name>
</gene>
<dbReference type="Gene3D" id="1.10.3630.10">
    <property type="entry name" value="yeast vps74-n-term truncation variant domain like"/>
    <property type="match status" value="1"/>
</dbReference>
<dbReference type="GO" id="GO:0043001">
    <property type="term" value="P:Golgi to plasma membrane protein transport"/>
    <property type="evidence" value="ECO:0007669"/>
    <property type="project" value="TreeGrafter"/>
</dbReference>
<sequence length="284" mass="31952">MTTLTRRGWRGDKKTESEDASADRELPDEDSDNSKAPRLTLMEEVLLLGLQDKEGYPSFWNDCLSPGLRGGILIELALRGRIQLEPLTARKKRLLDRKVLLKSGAPTGDVLLDETLRHIKASESMETVQTWIELLTGGCREKERKGLGWKLQYQLRNVRERVAKSLVEKGILTTGKQSFLLFDVTTHPVCDAAEKQRLLRKLQDGVLERWPGDVRRMERRLLALLVLAHASDVLEKALGGLEDARYEAAMSRARDVLEADPELEAAQGRGTELIWAVLAAFSRS</sequence>